<evidence type="ECO:0000256" key="2">
    <source>
        <dbReference type="ARBA" id="ARBA00022963"/>
    </source>
</evidence>
<dbReference type="InterPro" id="IPR029058">
    <property type="entry name" value="AB_hydrolase_fold"/>
</dbReference>
<dbReference type="InterPro" id="IPR000073">
    <property type="entry name" value="AB_hydrolase_1"/>
</dbReference>
<evidence type="ECO:0000259" key="4">
    <source>
        <dbReference type="Pfam" id="PF12697"/>
    </source>
</evidence>
<dbReference type="Gene3D" id="3.40.50.1820">
    <property type="entry name" value="alpha/beta hydrolase"/>
    <property type="match status" value="1"/>
</dbReference>
<dbReference type="OrthoDB" id="9814760at2"/>
<reference evidence="5 6" key="1">
    <citation type="submission" date="2015-12" db="EMBL/GenBank/DDBJ databases">
        <title>Genome sequence of Thalassospira lucentensis MCCC 1A02072.</title>
        <authorList>
            <person name="Lu L."/>
            <person name="Lai Q."/>
            <person name="Shao Z."/>
            <person name="Qian P."/>
        </authorList>
    </citation>
    <scope>NUCLEOTIDE SEQUENCE [LARGE SCALE GENOMIC DNA]</scope>
    <source>
        <strain evidence="5 6">MCCC 1A02072</strain>
    </source>
</reference>
<dbReference type="GO" id="GO:0016042">
    <property type="term" value="P:lipid catabolic process"/>
    <property type="evidence" value="ECO:0007669"/>
    <property type="project" value="UniProtKB-KW"/>
</dbReference>
<evidence type="ECO:0000256" key="3">
    <source>
        <dbReference type="ARBA" id="ARBA00023098"/>
    </source>
</evidence>
<protein>
    <recommendedName>
        <fullName evidence="4">AB hydrolase-1 domain-containing protein</fullName>
    </recommendedName>
</protein>
<evidence type="ECO:0000313" key="5">
    <source>
        <dbReference type="EMBL" id="KZB62931.1"/>
    </source>
</evidence>
<sequence length="322" mass="35891">MSQQARYTAGFRDRLFDKDPFPLAIWYPSHADERPVRHMGVTSTGARDADFADDGPYPLVMFSHGSEGHRFNQFWLAEYLARRGYIVAAPQHHGDNYLDPSDARQLTIIERRPREMRLALDLLLDHDGIAAHIDTDRIYALGHSAGGATVLKMAGWQFDAAAWQSYCALNADQDRVICQHAPGDDLIDELHDRYGGPVVSARDDRIAGVIAVTPAFGVAATDAGFADVTVPMLFIEAETDEILPESANAAHFRRLLRGRAKFVKAKGAGHYSFLPPCTPYIAENFGYLCRDFGRERTDIHRTVEQVVLKFLGDIKSGDFQGR</sequence>
<proteinExistence type="predicted"/>
<feature type="domain" description="AB hydrolase-1" evidence="4">
    <location>
        <begin position="63"/>
        <end position="274"/>
    </location>
</feature>
<evidence type="ECO:0000313" key="6">
    <source>
        <dbReference type="Proteomes" id="UP000076335"/>
    </source>
</evidence>
<dbReference type="Pfam" id="PF12697">
    <property type="entry name" value="Abhydrolase_6"/>
    <property type="match status" value="1"/>
</dbReference>
<keyword evidence="1" id="KW-0378">Hydrolase</keyword>
<keyword evidence="3" id="KW-0443">Lipid metabolism</keyword>
<evidence type="ECO:0000256" key="1">
    <source>
        <dbReference type="ARBA" id="ARBA00022801"/>
    </source>
</evidence>
<gene>
    <name evidence="5" type="ORF">AUP42_02460</name>
</gene>
<name>A0A154L3H5_9PROT</name>
<dbReference type="PANTHER" id="PTHR10272">
    <property type="entry name" value="PLATELET-ACTIVATING FACTOR ACETYLHYDROLASE"/>
    <property type="match status" value="1"/>
</dbReference>
<dbReference type="EMBL" id="LPVY01000020">
    <property type="protein sequence ID" value="KZB62931.1"/>
    <property type="molecule type" value="Genomic_DNA"/>
</dbReference>
<dbReference type="InterPro" id="IPR016986">
    <property type="entry name" value="UCP031982_abhydr"/>
</dbReference>
<accession>A0A154L3H5</accession>
<organism evidence="5 6">
    <name type="scientific">Thalassospira lucentensis</name>
    <dbReference type="NCBI Taxonomy" id="168935"/>
    <lineage>
        <taxon>Bacteria</taxon>
        <taxon>Pseudomonadati</taxon>
        <taxon>Pseudomonadota</taxon>
        <taxon>Alphaproteobacteria</taxon>
        <taxon>Rhodospirillales</taxon>
        <taxon>Thalassospiraceae</taxon>
        <taxon>Thalassospira</taxon>
    </lineage>
</organism>
<comment type="caution">
    <text evidence="5">The sequence shown here is derived from an EMBL/GenBank/DDBJ whole genome shotgun (WGS) entry which is preliminary data.</text>
</comment>
<dbReference type="AlphaFoldDB" id="A0A154L3H5"/>
<dbReference type="RefSeq" id="WP_062952423.1">
    <property type="nucleotide sequence ID" value="NZ_LPVY01000020.1"/>
</dbReference>
<keyword evidence="2" id="KW-0442">Lipid degradation</keyword>
<dbReference type="GO" id="GO:0003847">
    <property type="term" value="F:1-alkyl-2-acetylglycerophosphocholine esterase activity"/>
    <property type="evidence" value="ECO:0007669"/>
    <property type="project" value="TreeGrafter"/>
</dbReference>
<dbReference type="SUPFAM" id="SSF53474">
    <property type="entry name" value="alpha/beta-Hydrolases"/>
    <property type="match status" value="1"/>
</dbReference>
<dbReference type="PIRSF" id="PIRSF031982">
    <property type="entry name" value="UCP031982_abhydr"/>
    <property type="match status" value="1"/>
</dbReference>
<dbReference type="Proteomes" id="UP000076335">
    <property type="component" value="Unassembled WGS sequence"/>
</dbReference>
<dbReference type="PANTHER" id="PTHR10272:SF0">
    <property type="entry name" value="PLATELET-ACTIVATING FACTOR ACETYLHYDROLASE"/>
    <property type="match status" value="1"/>
</dbReference>